<proteinExistence type="predicted"/>
<evidence type="ECO:0000313" key="1">
    <source>
        <dbReference type="EMBL" id="VFJ44667.1"/>
    </source>
</evidence>
<reference evidence="1" key="1">
    <citation type="submission" date="2019-02" db="EMBL/GenBank/DDBJ databases">
        <authorList>
            <person name="Gruber-Vodicka R. H."/>
            <person name="Seah K. B. B."/>
        </authorList>
    </citation>
    <scope>NUCLEOTIDE SEQUENCE</scope>
    <source>
        <strain evidence="1">BECK_BZ165</strain>
    </source>
</reference>
<dbReference type="AlphaFoldDB" id="A0A450RZG8"/>
<protein>
    <submittedName>
        <fullName evidence="1">Uncharacterized protein</fullName>
    </submittedName>
</protein>
<accession>A0A450RZG8</accession>
<organism evidence="1">
    <name type="scientific">Candidatus Kentrum sp. FM</name>
    <dbReference type="NCBI Taxonomy" id="2126340"/>
    <lineage>
        <taxon>Bacteria</taxon>
        <taxon>Pseudomonadati</taxon>
        <taxon>Pseudomonadota</taxon>
        <taxon>Gammaproteobacteria</taxon>
        <taxon>Candidatus Kentrum</taxon>
    </lineage>
</organism>
<sequence>MHSDTKSRQILVSRIPAGIHHVQHKHLGAVLAYLEKDEVVGVFRIDGPSYASFIDGEAIWEETQCFSCIASKINNKGMRKIHIQTGQRYIVLDCNYLPYTTIRRFLVFLVRFSCSHFHKVLVRYRYRSYRACSIASSDIDSERTTTPVAAWLR</sequence>
<gene>
    <name evidence="1" type="ORF">BECKFM1743C_GA0114222_100157</name>
</gene>
<name>A0A450RZG8_9GAMM</name>
<dbReference type="EMBL" id="CAADFA010000015">
    <property type="protein sequence ID" value="VFJ44667.1"/>
    <property type="molecule type" value="Genomic_DNA"/>
</dbReference>